<dbReference type="InterPro" id="IPR011009">
    <property type="entry name" value="Kinase-like_dom_sf"/>
</dbReference>
<dbReference type="InterPro" id="IPR029498">
    <property type="entry name" value="HeLo_dom"/>
</dbReference>
<evidence type="ECO:0000259" key="1">
    <source>
        <dbReference type="Pfam" id="PF14479"/>
    </source>
</evidence>
<name>A0A2C5Y8Q6_9HYPO</name>
<accession>A0A2C5Y8Q6</accession>
<dbReference type="OrthoDB" id="1911848at2759"/>
<dbReference type="AlphaFoldDB" id="A0A2C5Y8Q6"/>
<dbReference type="PANTHER" id="PTHR37542:SF3">
    <property type="entry name" value="PRION-INHIBITION AND PROPAGATION HELO DOMAIN-CONTAINING PROTEIN"/>
    <property type="match status" value="1"/>
</dbReference>
<dbReference type="PANTHER" id="PTHR37542">
    <property type="entry name" value="HELO DOMAIN-CONTAINING PROTEIN-RELATED"/>
    <property type="match status" value="1"/>
</dbReference>
<evidence type="ECO:0000313" key="2">
    <source>
        <dbReference type="EMBL" id="PHH65097.1"/>
    </source>
</evidence>
<keyword evidence="3" id="KW-1185">Reference proteome</keyword>
<dbReference type="InterPro" id="IPR038305">
    <property type="entry name" value="HeLo_sf"/>
</dbReference>
<proteinExistence type="predicted"/>
<dbReference type="EMBL" id="NJEU01001535">
    <property type="protein sequence ID" value="PHH65097.1"/>
    <property type="molecule type" value="Genomic_DNA"/>
</dbReference>
<feature type="domain" description="Prion-inhibition and propagation HeLo" evidence="1">
    <location>
        <begin position="18"/>
        <end position="187"/>
    </location>
</feature>
<reference evidence="2 3" key="1">
    <citation type="submission" date="2017-06" db="EMBL/GenBank/DDBJ databases">
        <title>Ant-infecting Ophiocordyceps genomes reveal a high diversity of potential behavioral manipulation genes and a possible major role for enterotoxins.</title>
        <authorList>
            <person name="De Bekker C."/>
            <person name="Evans H.C."/>
            <person name="Brachmann A."/>
            <person name="Hughes D.P."/>
        </authorList>
    </citation>
    <scope>NUCLEOTIDE SEQUENCE [LARGE SCALE GENOMIC DNA]</scope>
    <source>
        <strain evidence="2 3">1348a</strain>
    </source>
</reference>
<dbReference type="Pfam" id="PF14479">
    <property type="entry name" value="HeLo"/>
    <property type="match status" value="1"/>
</dbReference>
<gene>
    <name evidence="2" type="ORF">CDD82_1702</name>
</gene>
<dbReference type="SUPFAM" id="SSF56112">
    <property type="entry name" value="Protein kinase-like (PK-like)"/>
    <property type="match status" value="1"/>
</dbReference>
<sequence>MDPQAALVQVAFHGAYFAIRTLRNSLSFSHAAERLILNLEIERFRLLIWGQNSGLTPPDSQPPRLPARLASISPIINQHLDGIAKLLRDAQVLRARYGLQETHAQPTSSATVRRLLERMQKTICAAGIRVDADGDVARGSGLDSPVKRLRWAVCDLDRFSALVEDLGSRISKLNQLLTEAQQARAHEDSERFNIVLVGSVADQEVLELVLAAVNKEPVVSATRARVENMAISANVPLPHVVATKLALADFALPDSWASMKRFLAAKKQHDGRVYLLERKDFDPNIGTREKRMLVSRIQHLVCLLSKPKTRENRTPVAEGCIHDAARFCWWMVHRLPGSSLFATQRISHEPVSLAALLHPDAKFRPRLEQRYTLASDICATLSELFSSSWLHKGIRSQNILFPVSHMPDASLTAAQSNELLKSMLICGFDYTRQESEQDTIDKARQSGAVATAMYRHPSYQGDAAAGYKLQYDVYSLGLVLVEIALWKPLHTFVQTRPKSSTHGPQTCPDPAIFHEPQAAALKRRLLHTVDAEFGFRVGSHYHHATKFCLEFADLDASAADDEFPTHPSLEFYNKVVVPLSRLEKGVSLD</sequence>
<comment type="caution">
    <text evidence="2">The sequence shown here is derived from an EMBL/GenBank/DDBJ whole genome shotgun (WGS) entry which is preliminary data.</text>
</comment>
<organism evidence="2 3">
    <name type="scientific">Ophiocordyceps australis</name>
    <dbReference type="NCBI Taxonomy" id="1399860"/>
    <lineage>
        <taxon>Eukaryota</taxon>
        <taxon>Fungi</taxon>
        <taxon>Dikarya</taxon>
        <taxon>Ascomycota</taxon>
        <taxon>Pezizomycotina</taxon>
        <taxon>Sordariomycetes</taxon>
        <taxon>Hypocreomycetidae</taxon>
        <taxon>Hypocreales</taxon>
        <taxon>Ophiocordycipitaceae</taxon>
        <taxon>Ophiocordyceps</taxon>
    </lineage>
</organism>
<dbReference type="Gene3D" id="1.20.120.1020">
    <property type="entry name" value="Prion-inhibition and propagation, HeLo domain"/>
    <property type="match status" value="1"/>
</dbReference>
<dbReference type="Gene3D" id="1.10.510.10">
    <property type="entry name" value="Transferase(Phosphotransferase) domain 1"/>
    <property type="match status" value="1"/>
</dbReference>
<protein>
    <recommendedName>
        <fullName evidence="1">Prion-inhibition and propagation HeLo domain-containing protein</fullName>
    </recommendedName>
</protein>
<evidence type="ECO:0000313" key="3">
    <source>
        <dbReference type="Proteomes" id="UP000224854"/>
    </source>
</evidence>
<dbReference type="Proteomes" id="UP000224854">
    <property type="component" value="Unassembled WGS sequence"/>
</dbReference>